<dbReference type="PROSITE" id="PS50076">
    <property type="entry name" value="DNAJ_2"/>
    <property type="match status" value="1"/>
</dbReference>
<dbReference type="RefSeq" id="WP_264326682.1">
    <property type="nucleotide sequence ID" value="NZ_JADEXQ010000078.1"/>
</dbReference>
<feature type="region of interest" description="Disordered" evidence="1">
    <location>
        <begin position="74"/>
        <end position="101"/>
    </location>
</feature>
<dbReference type="AlphaFoldDB" id="A0A928VSR2"/>
<feature type="domain" description="J" evidence="2">
    <location>
        <begin position="6"/>
        <end position="69"/>
    </location>
</feature>
<evidence type="ECO:0000313" key="4">
    <source>
        <dbReference type="Proteomes" id="UP000625316"/>
    </source>
</evidence>
<dbReference type="Proteomes" id="UP000625316">
    <property type="component" value="Unassembled WGS sequence"/>
</dbReference>
<gene>
    <name evidence="3" type="ORF">IQ266_19150</name>
</gene>
<evidence type="ECO:0000256" key="1">
    <source>
        <dbReference type="SAM" id="MobiDB-lite"/>
    </source>
</evidence>
<dbReference type="EMBL" id="JADEXQ010000078">
    <property type="protein sequence ID" value="MBE9031855.1"/>
    <property type="molecule type" value="Genomic_DNA"/>
</dbReference>
<dbReference type="PANTHER" id="PTHR44825:SF1">
    <property type="entry name" value="DNAJ HOMOLOG SUBFAMILY C MEMBER 4"/>
    <property type="match status" value="1"/>
</dbReference>
<proteinExistence type="predicted"/>
<protein>
    <submittedName>
        <fullName evidence="3">J domain-containing protein</fullName>
    </submittedName>
</protein>
<evidence type="ECO:0000313" key="3">
    <source>
        <dbReference type="EMBL" id="MBE9031855.1"/>
    </source>
</evidence>
<dbReference type="PANTHER" id="PTHR44825">
    <property type="match status" value="1"/>
</dbReference>
<name>A0A928VSR2_9CYAN</name>
<sequence>MPDSKTHYQLLDVAATATPDEIKSAYRRLAKSLHPDRNEDASHEAIAQLNTAYEVLSDPLSRRSYDQQLNYMPTSAIPRHQRDDVAGKQYRRRQPQTSSDQQIKDWLKKVYTPGIRIINQIIKPLKGQIRELSADPFDDALMDVFVAYIETSRASLAKAEKLFKAVPNPPTIGGAAANIYYCLNQLSDALNELEYFTMSYNETSLHTGCEMFRIADGLKKEAQAAVREVPK</sequence>
<dbReference type="InterPro" id="IPR052763">
    <property type="entry name" value="DnaJ_C4"/>
</dbReference>
<evidence type="ECO:0000259" key="2">
    <source>
        <dbReference type="PROSITE" id="PS50076"/>
    </source>
</evidence>
<dbReference type="CDD" id="cd06257">
    <property type="entry name" value="DnaJ"/>
    <property type="match status" value="1"/>
</dbReference>
<comment type="caution">
    <text evidence="3">The sequence shown here is derived from an EMBL/GenBank/DDBJ whole genome shotgun (WGS) entry which is preliminary data.</text>
</comment>
<dbReference type="Pfam" id="PF00226">
    <property type="entry name" value="DnaJ"/>
    <property type="match status" value="1"/>
</dbReference>
<dbReference type="InterPro" id="IPR001623">
    <property type="entry name" value="DnaJ_domain"/>
</dbReference>
<organism evidence="3 4">
    <name type="scientific">Romeriopsis navalis LEGE 11480</name>
    <dbReference type="NCBI Taxonomy" id="2777977"/>
    <lineage>
        <taxon>Bacteria</taxon>
        <taxon>Bacillati</taxon>
        <taxon>Cyanobacteriota</taxon>
        <taxon>Cyanophyceae</taxon>
        <taxon>Leptolyngbyales</taxon>
        <taxon>Leptolyngbyaceae</taxon>
        <taxon>Romeriopsis</taxon>
        <taxon>Romeriopsis navalis</taxon>
    </lineage>
</organism>
<keyword evidence="4" id="KW-1185">Reference proteome</keyword>
<dbReference type="PRINTS" id="PR00625">
    <property type="entry name" value="JDOMAIN"/>
</dbReference>
<accession>A0A928VSR2</accession>
<dbReference type="SMART" id="SM00271">
    <property type="entry name" value="DnaJ"/>
    <property type="match status" value="1"/>
</dbReference>
<dbReference type="SUPFAM" id="SSF46565">
    <property type="entry name" value="Chaperone J-domain"/>
    <property type="match status" value="1"/>
</dbReference>
<reference evidence="3" key="1">
    <citation type="submission" date="2020-10" db="EMBL/GenBank/DDBJ databases">
        <authorList>
            <person name="Castelo-Branco R."/>
            <person name="Eusebio N."/>
            <person name="Adriana R."/>
            <person name="Vieira A."/>
            <person name="Brugerolle De Fraissinette N."/>
            <person name="Rezende De Castro R."/>
            <person name="Schneider M.P."/>
            <person name="Vasconcelos V."/>
            <person name="Leao P.N."/>
        </authorList>
    </citation>
    <scope>NUCLEOTIDE SEQUENCE</scope>
    <source>
        <strain evidence="3">LEGE 11480</strain>
    </source>
</reference>
<dbReference type="Gene3D" id="1.10.287.110">
    <property type="entry name" value="DnaJ domain"/>
    <property type="match status" value="1"/>
</dbReference>
<dbReference type="InterPro" id="IPR036869">
    <property type="entry name" value="J_dom_sf"/>
</dbReference>